<protein>
    <recommendedName>
        <fullName evidence="3">Aminoglycoside phosphotransferase domain-containing protein</fullName>
    </recommendedName>
</protein>
<organism evidence="1 2">
    <name type="scientific">Barrientosiimonas endolithica</name>
    <dbReference type="NCBI Taxonomy" id="1535208"/>
    <lineage>
        <taxon>Bacteria</taxon>
        <taxon>Bacillati</taxon>
        <taxon>Actinomycetota</taxon>
        <taxon>Actinomycetes</taxon>
        <taxon>Micrococcales</taxon>
        <taxon>Dermacoccaceae</taxon>
        <taxon>Barrientosiimonas</taxon>
    </lineage>
</organism>
<dbReference type="Proteomes" id="UP001321421">
    <property type="component" value="Chromosome"/>
</dbReference>
<sequence length="175" mass="19480">MTIAAVPEAWLRGSHKADHAEARKQLAKVTIAKRASRRRAQFTHEAVRPEFGAVSHTVRQLAALRQSDDYARLTSETERKTIQFVQAVSRGSQVPPTVLPDEDGLAVLHWVSGGHSFVVEIGEAGPISLWSKRDGEPAETVADPWRILNIARQLVTRYTRAADAVNPFWRGLFVH</sequence>
<name>A0ABN6YMD7_9MICO</name>
<dbReference type="EMBL" id="AP027735">
    <property type="protein sequence ID" value="BDZ56603.1"/>
    <property type="molecule type" value="Genomic_DNA"/>
</dbReference>
<accession>A0ABN6YMD7</accession>
<evidence type="ECO:0000313" key="1">
    <source>
        <dbReference type="EMBL" id="BDZ56603.1"/>
    </source>
</evidence>
<reference evidence="2" key="1">
    <citation type="journal article" date="2019" name="Int. J. Syst. Evol. Microbiol.">
        <title>The Global Catalogue of Microorganisms (GCM) 10K type strain sequencing project: providing services to taxonomists for standard genome sequencing and annotation.</title>
        <authorList>
            <consortium name="The Broad Institute Genomics Platform"/>
            <consortium name="The Broad Institute Genome Sequencing Center for Infectious Disease"/>
            <person name="Wu L."/>
            <person name="Ma J."/>
        </authorList>
    </citation>
    <scope>NUCLEOTIDE SEQUENCE [LARGE SCALE GENOMIC DNA]</scope>
    <source>
        <strain evidence="2">NBRC 110608</strain>
    </source>
</reference>
<evidence type="ECO:0008006" key="3">
    <source>
        <dbReference type="Google" id="ProtNLM"/>
    </source>
</evidence>
<proteinExistence type="predicted"/>
<gene>
    <name evidence="1" type="ORF">GCM10025872_02600</name>
</gene>
<evidence type="ECO:0000313" key="2">
    <source>
        <dbReference type="Proteomes" id="UP001321421"/>
    </source>
</evidence>
<keyword evidence="2" id="KW-1185">Reference proteome</keyword>